<dbReference type="GO" id="GO:0008705">
    <property type="term" value="F:methionine synthase activity"/>
    <property type="evidence" value="ECO:0007669"/>
    <property type="project" value="InterPro"/>
</dbReference>
<feature type="domain" description="AdoMet activation" evidence="1">
    <location>
        <begin position="90"/>
        <end position="203"/>
    </location>
</feature>
<dbReference type="SUPFAM" id="SSF56507">
    <property type="entry name" value="Methionine synthase activation domain-like"/>
    <property type="match status" value="1"/>
</dbReference>
<dbReference type="InterPro" id="IPR037010">
    <property type="entry name" value="VitB12-dep_Met_synth_activ_sf"/>
</dbReference>
<comment type="caution">
    <text evidence="2">The sequence shown here is derived from an EMBL/GenBank/DDBJ whole genome shotgun (WGS) entry which is preliminary data.</text>
</comment>
<name>X1L8G7_9ZZZZ</name>
<dbReference type="Gene3D" id="3.40.109.40">
    <property type="match status" value="1"/>
</dbReference>
<reference evidence="2" key="1">
    <citation type="journal article" date="2014" name="Front. Microbiol.">
        <title>High frequency of phylogenetically diverse reductive dehalogenase-homologous genes in deep subseafloor sedimentary metagenomes.</title>
        <authorList>
            <person name="Kawai M."/>
            <person name="Futagami T."/>
            <person name="Toyoda A."/>
            <person name="Takaki Y."/>
            <person name="Nishi S."/>
            <person name="Hori S."/>
            <person name="Arai W."/>
            <person name="Tsubouchi T."/>
            <person name="Morono Y."/>
            <person name="Uchiyama I."/>
            <person name="Ito T."/>
            <person name="Fujiyama A."/>
            <person name="Inagaki F."/>
            <person name="Takami H."/>
        </authorList>
    </citation>
    <scope>NUCLEOTIDE SEQUENCE</scope>
    <source>
        <strain evidence="2">Expedition CK06-06</strain>
    </source>
</reference>
<sequence>MNIIKNMQLDMPDDIGRDFLTKLMGGRLVPRMEEMLEDKREICIDVLEPAAVYDTFDIRSVEGDSVYFKSDHIFNGPNISKILKGSEIASIFIYTLGEKIDYLIKKEQDTGDTLGTIIMDAITTSMLGVVGEYVGKIIKDSNTVQKGYGATCTYSPGQYKWTIEEQKEIFSMVDSSKIGVSLNKSFLMIPFKSVSGIYGFGPEDMINKTRVACDLCPRGNCIGRR</sequence>
<protein>
    <recommendedName>
        <fullName evidence="1">AdoMet activation domain-containing protein</fullName>
    </recommendedName>
</protein>
<evidence type="ECO:0000259" key="1">
    <source>
        <dbReference type="Pfam" id="PF02965"/>
    </source>
</evidence>
<organism evidence="2">
    <name type="scientific">marine sediment metagenome</name>
    <dbReference type="NCBI Taxonomy" id="412755"/>
    <lineage>
        <taxon>unclassified sequences</taxon>
        <taxon>metagenomes</taxon>
        <taxon>ecological metagenomes</taxon>
    </lineage>
</organism>
<accession>X1L8G7</accession>
<dbReference type="AlphaFoldDB" id="X1L8G7"/>
<dbReference type="Pfam" id="PF02965">
    <property type="entry name" value="Met_synt_B12"/>
    <property type="match status" value="1"/>
</dbReference>
<dbReference type="EMBL" id="BARV01000461">
    <property type="protein sequence ID" value="GAH98714.1"/>
    <property type="molecule type" value="Genomic_DNA"/>
</dbReference>
<gene>
    <name evidence="2" type="ORF">S06H3_01756</name>
</gene>
<evidence type="ECO:0000313" key="2">
    <source>
        <dbReference type="EMBL" id="GAH98714.1"/>
    </source>
</evidence>
<proteinExistence type="predicted"/>
<dbReference type="InterPro" id="IPR004223">
    <property type="entry name" value="VitB12-dep_Met_synth_activ_dom"/>
</dbReference>